<name>A0A1I5HSI1_9FIRM</name>
<sequence>MGKIKRKKQFVLYFKRGAVAMIVMAMLLQPIPEAIGNTVQRVEAAVTTGDYIDLQNAETELWVGGENGWGGSYATMNESGTIATIEVTNFGVGENEWTLQYIVKDLVLKSDTKYKVEFDITSTINKDVFIKLDDAGNYINKLIHLTAGEKYHYSEVNGPGAVSAEKPYFFFALGRNGSEPNDLNGMITIENLKVEEVNDTETAADIEVNKKGTIVKFQLAKDSAASTAKAYYAICTSEAEANALSVGDAAFKECTMWKKANGIWEVSDNVKLTDGQIIRYYFDKDGLTTTPKNYTFSGFTPLDYNYDNQADLAANGYTLAWSDEFDGAELDLNKWSFQIGTKDPNGGPEYWGNEEKEYYTDTNHVVENGRLVITAKQESKGGMPYTSTRIRTKTDAGNTLYATKYGRIEARIKLPTEEGLWPAFWMLPADSSIYGTWAASGELDIMEARGRFPDKVGGTIHFGSQWPNNTYYGKEHTFDSSTDISVYHLYSVEWEPGKITWLVDDVPYFSTGNFWSKNSDNAENYTYGAPYDVPFYLILNLAVGGTYDGEAKLENAQFPADMEVDYVRVYKKADDYYQNLEDNLATPETHRDNMSFESPAYQPTGINGDYVKDTVFNTLKTVSQVKPEDTDWQFFVGDFGGEATVTKDTIDGTVYAKTNITKGGNQNYAIQLIKHFPFARGYTYEISFDGAASANRELLLKPCGDADNGWAGYGVSKKVDLTTTMAHYTHQFTMDKDSDPTARLEFDLGLATGNVLIGNVVVKQVELEQVDNRDIFKNPDQNGGNHIYNGSFDQGAERLAFWHTENATVNVPNVINQEYDTVTGDKGDFSRRAFVTANDSSGRIYQNGIWLQQSDIYQLFLNLSSQTAARVSAVLTSKDGSKVYMKETIDVTGTGIGKDYTVNFAIPKGITDKEAVFSLVFEKGSTVSVDNIRLVRTTNNNVTVDYSDVVLEPVKTDSTGWTNNLNNGTVTPAANEGGEITSQTVTNQLNYMSMLYIPVSVKKGITYHLSFQGKSQYNNSVMVNIQEDNSWAVTLEEKLNMKAEEWQEFNYTFNSTLTNAANPIFLKFLLSGPDVTGGTFKVKNVSMTAEVQEGAKEAPADTILNSSPPVRGSDYVIKLKDGDYKTKFFNYIEKPDRKALIMVNGSALPDGSVKNGTIVIPASIIGTGVYRIELALDGFNSIVLSGTVKDAADPGGNPGSNTGNNTADNNGKVIDAAAPVIVTQPVGGKYAYNANAASLSVSATGDGTLSYQWYRNNGDTTSGALAISGATGASYTPSTEKVGKTYYYCVVTNTNKEATGVKYATATTNIVTVEVTKAANSITGVKNISTVYGSAAFTLTAKARGTISYKSSNPKVVTVSSENGRVVIKGTGKATITITATGNSNYKASTKKITVTVAPKKATVTSLKSGKANSLKVAWKKDTRATGYKIQYSTYSNFSDAKTVSVSKNAITTKTISKLKGGKTYYVRVRAYTKSGKTNLNGGWSTANKVVVKR</sequence>
<dbReference type="InterPro" id="IPR013783">
    <property type="entry name" value="Ig-like_fold"/>
</dbReference>
<organism evidence="5 6">
    <name type="scientific">Anaerocolumna aminovalerica</name>
    <dbReference type="NCBI Taxonomy" id="1527"/>
    <lineage>
        <taxon>Bacteria</taxon>
        <taxon>Bacillati</taxon>
        <taxon>Bacillota</taxon>
        <taxon>Clostridia</taxon>
        <taxon>Lachnospirales</taxon>
        <taxon>Lachnospiraceae</taxon>
        <taxon>Anaerocolumna</taxon>
    </lineage>
</organism>
<feature type="domain" description="Ig-like" evidence="2">
    <location>
        <begin position="1219"/>
        <end position="1307"/>
    </location>
</feature>
<keyword evidence="6" id="KW-1185">Reference proteome</keyword>
<dbReference type="CDD" id="cd00063">
    <property type="entry name" value="FN3"/>
    <property type="match status" value="1"/>
</dbReference>
<gene>
    <name evidence="5" type="ORF">SAMN04489757_13330</name>
</gene>
<dbReference type="SUPFAM" id="SSF49785">
    <property type="entry name" value="Galactose-binding domain-like"/>
    <property type="match status" value="4"/>
</dbReference>
<dbReference type="SUPFAM" id="SSF49265">
    <property type="entry name" value="Fibronectin type III"/>
    <property type="match status" value="1"/>
</dbReference>
<dbReference type="InterPro" id="IPR003961">
    <property type="entry name" value="FN3_dom"/>
</dbReference>
<evidence type="ECO:0000313" key="5">
    <source>
        <dbReference type="EMBL" id="SFO50801.1"/>
    </source>
</evidence>
<dbReference type="InterPro" id="IPR036116">
    <property type="entry name" value="FN3_sf"/>
</dbReference>
<feature type="domain" description="GH16" evidence="4">
    <location>
        <begin position="294"/>
        <end position="575"/>
    </location>
</feature>
<dbReference type="PANTHER" id="PTHR10963">
    <property type="entry name" value="GLYCOSYL HYDROLASE-RELATED"/>
    <property type="match status" value="1"/>
</dbReference>
<dbReference type="InterPro" id="IPR008979">
    <property type="entry name" value="Galactose-bd-like_sf"/>
</dbReference>
<dbReference type="Gene3D" id="2.60.120.260">
    <property type="entry name" value="Galactose-binding domain-like"/>
    <property type="match status" value="4"/>
</dbReference>
<dbReference type="Gene3D" id="2.60.40.1080">
    <property type="match status" value="1"/>
</dbReference>
<dbReference type="Pfam" id="PF00041">
    <property type="entry name" value="fn3"/>
    <property type="match status" value="1"/>
</dbReference>
<dbReference type="SUPFAM" id="SSF49373">
    <property type="entry name" value="Invasin/intimin cell-adhesion fragments"/>
    <property type="match status" value="1"/>
</dbReference>
<dbReference type="Gene3D" id="2.60.40.10">
    <property type="entry name" value="Immunoglobulins"/>
    <property type="match status" value="1"/>
</dbReference>
<dbReference type="Gene3D" id="2.60.120.200">
    <property type="match status" value="1"/>
</dbReference>
<accession>A0A1I5HSI1</accession>
<dbReference type="Proteomes" id="UP000198806">
    <property type="component" value="Unassembled WGS sequence"/>
</dbReference>
<dbReference type="STRING" id="1527.SAMN04489757_13330"/>
<evidence type="ECO:0000313" key="6">
    <source>
        <dbReference type="Proteomes" id="UP000198806"/>
    </source>
</evidence>
<dbReference type="InterPro" id="IPR000757">
    <property type="entry name" value="Beta-glucanase-like"/>
</dbReference>
<dbReference type="PROSITE" id="PS50853">
    <property type="entry name" value="FN3"/>
    <property type="match status" value="1"/>
</dbReference>
<dbReference type="InterPro" id="IPR008964">
    <property type="entry name" value="Invasin/intimin_cell_adhesion"/>
</dbReference>
<reference evidence="5 6" key="1">
    <citation type="submission" date="2016-10" db="EMBL/GenBank/DDBJ databases">
        <authorList>
            <person name="de Groot N.N."/>
        </authorList>
    </citation>
    <scope>NUCLEOTIDE SEQUENCE [LARGE SCALE GENOMIC DNA]</scope>
    <source>
        <strain evidence="5 6">DSM 1283</strain>
    </source>
</reference>
<dbReference type="PROSITE" id="PS51762">
    <property type="entry name" value="GH16_2"/>
    <property type="match status" value="1"/>
</dbReference>
<dbReference type="InterPro" id="IPR013320">
    <property type="entry name" value="ConA-like_dom_sf"/>
</dbReference>
<dbReference type="RefSeq" id="WP_091687816.1">
    <property type="nucleotide sequence ID" value="NZ_BAABFM010000005.1"/>
</dbReference>
<evidence type="ECO:0000259" key="4">
    <source>
        <dbReference type="PROSITE" id="PS51762"/>
    </source>
</evidence>
<dbReference type="GO" id="GO:0005975">
    <property type="term" value="P:carbohydrate metabolic process"/>
    <property type="evidence" value="ECO:0007669"/>
    <property type="project" value="InterPro"/>
</dbReference>
<dbReference type="PROSITE" id="PS50835">
    <property type="entry name" value="IG_LIKE"/>
    <property type="match status" value="1"/>
</dbReference>
<dbReference type="InterPro" id="IPR007110">
    <property type="entry name" value="Ig-like_dom"/>
</dbReference>
<dbReference type="InterPro" id="IPR050546">
    <property type="entry name" value="Glycosyl_Hydrlase_16"/>
</dbReference>
<comment type="similarity">
    <text evidence="1">Belongs to the glycosyl hydrolase 16 family.</text>
</comment>
<dbReference type="CDD" id="cd08023">
    <property type="entry name" value="GH16_laminarinase_like"/>
    <property type="match status" value="1"/>
</dbReference>
<dbReference type="Pfam" id="PF00722">
    <property type="entry name" value="Glyco_hydro_16"/>
    <property type="match status" value="1"/>
</dbReference>
<evidence type="ECO:0000259" key="3">
    <source>
        <dbReference type="PROSITE" id="PS50853"/>
    </source>
</evidence>
<dbReference type="Gene3D" id="2.60.40.2700">
    <property type="match status" value="1"/>
</dbReference>
<evidence type="ECO:0000256" key="1">
    <source>
        <dbReference type="ARBA" id="ARBA00006865"/>
    </source>
</evidence>
<dbReference type="SUPFAM" id="SSF49899">
    <property type="entry name" value="Concanavalin A-like lectins/glucanases"/>
    <property type="match status" value="1"/>
</dbReference>
<protein>
    <submittedName>
        <fullName evidence="5">Beta-glucanase, GH16 family</fullName>
    </submittedName>
</protein>
<dbReference type="GO" id="GO:0004553">
    <property type="term" value="F:hydrolase activity, hydrolyzing O-glycosyl compounds"/>
    <property type="evidence" value="ECO:0007669"/>
    <property type="project" value="InterPro"/>
</dbReference>
<evidence type="ECO:0000259" key="2">
    <source>
        <dbReference type="PROSITE" id="PS50835"/>
    </source>
</evidence>
<proteinExistence type="inferred from homology"/>
<feature type="domain" description="Fibronectin type-III" evidence="3">
    <location>
        <begin position="1398"/>
        <end position="1494"/>
    </location>
</feature>
<dbReference type="EMBL" id="FOWD01000033">
    <property type="protein sequence ID" value="SFO50801.1"/>
    <property type="molecule type" value="Genomic_DNA"/>
</dbReference>
<dbReference type="OrthoDB" id="9809583at2"/>
<dbReference type="SMART" id="SM00060">
    <property type="entry name" value="FN3"/>
    <property type="match status" value="1"/>
</dbReference>
<dbReference type="PANTHER" id="PTHR10963:SF55">
    <property type="entry name" value="GLYCOSIDE HYDROLASE FAMILY 16 PROTEIN"/>
    <property type="match status" value="1"/>
</dbReference>